<name>A0AAJ0CX99_9HYPO</name>
<evidence type="ECO:0000313" key="2">
    <source>
        <dbReference type="Proteomes" id="UP001251528"/>
    </source>
</evidence>
<dbReference type="AlphaFoldDB" id="A0AAJ0CX99"/>
<protein>
    <recommendedName>
        <fullName evidence="3">CENP-V/GFA domain-containing protein</fullName>
    </recommendedName>
</protein>
<comment type="caution">
    <text evidence="1">The sequence shown here is derived from an EMBL/GenBank/DDBJ whole genome shotgun (WGS) entry which is preliminary data.</text>
</comment>
<reference evidence="1" key="1">
    <citation type="submission" date="2023-06" db="EMBL/GenBank/DDBJ databases">
        <title>Conoideocrella luteorostrata (Hypocreales: Clavicipitaceae), a potential biocontrol fungus for elongate hemlock scale in United States Christmas tree production areas.</title>
        <authorList>
            <person name="Barrett H."/>
            <person name="Lovett B."/>
            <person name="Macias A.M."/>
            <person name="Stajich J.E."/>
            <person name="Kasson M.T."/>
        </authorList>
    </citation>
    <scope>NUCLEOTIDE SEQUENCE</scope>
    <source>
        <strain evidence="1">ARSEF 14590</strain>
    </source>
</reference>
<organism evidence="1 2">
    <name type="scientific">Conoideocrella luteorostrata</name>
    <dbReference type="NCBI Taxonomy" id="1105319"/>
    <lineage>
        <taxon>Eukaryota</taxon>
        <taxon>Fungi</taxon>
        <taxon>Dikarya</taxon>
        <taxon>Ascomycota</taxon>
        <taxon>Pezizomycotina</taxon>
        <taxon>Sordariomycetes</taxon>
        <taxon>Hypocreomycetidae</taxon>
        <taxon>Hypocreales</taxon>
        <taxon>Clavicipitaceae</taxon>
        <taxon>Conoideocrella</taxon>
    </lineage>
</organism>
<keyword evidence="2" id="KW-1185">Reference proteome</keyword>
<sequence length="276" mass="31111">MSGGLCFTSIPLLSEHEYRPSEELLQKLSGYEFSKDRITHYFCPVCGMHMLARVLPKDRNAMIATWFATCGSIIAATNFYHPQHEYVEDTIDGGITNAVQFLNNKRVARWPGHPKEGQQLPLYWVSPQKPRSSLVPCDNPHARCKCRGVEFWIMRPANGLKSQVKLGHYNSCHLDNGMEPYATATFETESENILLDENGFVSYPLCRDFGTLKTWWSSADARKKFCGVCGAAVFLIKGDGSRLEVSVGVLAAPEGVRAESWLEWPPEYNTDLERAR</sequence>
<gene>
    <name evidence="1" type="ORF">QQS21_001286</name>
</gene>
<dbReference type="Proteomes" id="UP001251528">
    <property type="component" value="Unassembled WGS sequence"/>
</dbReference>
<proteinExistence type="predicted"/>
<accession>A0AAJ0CX99</accession>
<dbReference type="Gene3D" id="3.90.1590.10">
    <property type="entry name" value="glutathione-dependent formaldehyde- activating enzyme (gfa)"/>
    <property type="match status" value="2"/>
</dbReference>
<evidence type="ECO:0000313" key="1">
    <source>
        <dbReference type="EMBL" id="KAK2612669.1"/>
    </source>
</evidence>
<dbReference type="InterPro" id="IPR011057">
    <property type="entry name" value="Mss4-like_sf"/>
</dbReference>
<dbReference type="SUPFAM" id="SSF51316">
    <property type="entry name" value="Mss4-like"/>
    <property type="match status" value="1"/>
</dbReference>
<evidence type="ECO:0008006" key="3">
    <source>
        <dbReference type="Google" id="ProtNLM"/>
    </source>
</evidence>
<dbReference type="EMBL" id="JASWJB010000013">
    <property type="protein sequence ID" value="KAK2612669.1"/>
    <property type="molecule type" value="Genomic_DNA"/>
</dbReference>